<sequence>MGVIMDTIFAERRALRIWFAVAVGVISIMTLSHGVGGVEQDASGYKLPLSTEDIDNYEDFASKVPLSPEEVHRIEENGFVVIDDPFSPRRDDMTAPYKILKRIEVPIYVSVDSLLHAYHIQFGETLRGIEEEHFYDDLWSITEDMLARSQADYEASSGEAKKAAKMNVAFFSVALGLLSPTADQLCPGGGRECDERSFEGSYPYFTPEELEERSFEIPALVEGEVAAELALIEGQSGFSKSPVFGYDEDYSQYRPRGHYTRSERLKNYFQAMVWYGRMGFLLKGCEGGCIVSEEEARIQTLAASMIARNLLEDPDSKGRWERIYDITSFYVGFADDLGPYEYNEAIDGLFGSVPAQDLSAEDLSLLKATLAAERPPRIFGGTGIDSPACMIEPPFTPEQADECLAATAGLRFMGQRFVPDSYIFQKLVIPNVGGFTGEGDPFTWGSYGRHFPRGLDIMGVLGSVRADEILDALEDSSYTDYSIRRGELEEEFGTLKEDDWQKNLYWSWLYALRPPLEEPDPGSPAFMRTVAWEDKALTTALASWTELRHDTILYAKQSYTLRAISMPPEEPEAQIGFVEPVPELYRRLLILATMNREGLEAAGLLDDLSQRRLERLETILTKLEEISRAQLAGRRLTVEEVAFIGDFGEALNGLLEGVDDRSKKTTIVADVHTDANSGLVLEEAVGYVRLAVVAFEDPDGEIRLAAGPVYSYYEFLQPMDERLTDEAWREMLADSPPADPEWTASFAGWLPPSVLGSEPAAEVGKGTADIRLEEFEVRIGWNLKDGWYADCTITLANSGDAEGTANVVLEDGGGNLLRELVVAVPGNTTVTERAKVDISGKSRQVNSKLVEG</sequence>
<dbReference type="Proteomes" id="UP001215956">
    <property type="component" value="Unassembled WGS sequence"/>
</dbReference>
<comment type="caution">
    <text evidence="2">The sequence shown here is derived from an EMBL/GenBank/DDBJ whole genome shotgun (WGS) entry which is preliminary data.</text>
</comment>
<dbReference type="PIRSF" id="PIRSF014897">
    <property type="entry name" value="UCP014897"/>
    <property type="match status" value="1"/>
</dbReference>
<keyword evidence="1" id="KW-1133">Transmembrane helix</keyword>
<keyword evidence="3" id="KW-1185">Reference proteome</keyword>
<gene>
    <name evidence="2" type="ORF">P0O24_08330</name>
</gene>
<evidence type="ECO:0000313" key="2">
    <source>
        <dbReference type="EMBL" id="MDF0593587.1"/>
    </source>
</evidence>
<dbReference type="InterPro" id="IPR022601">
    <property type="entry name" value="DUF3160"/>
</dbReference>
<evidence type="ECO:0000313" key="3">
    <source>
        <dbReference type="Proteomes" id="UP001215956"/>
    </source>
</evidence>
<feature type="transmembrane region" description="Helical" evidence="1">
    <location>
        <begin position="15"/>
        <end position="36"/>
    </location>
</feature>
<keyword evidence="1" id="KW-0812">Transmembrane</keyword>
<accession>A0ABT5XFT9</accession>
<dbReference type="SMART" id="SM01325">
    <property type="entry name" value="DUF3160"/>
    <property type="match status" value="1"/>
</dbReference>
<dbReference type="Pfam" id="PF11369">
    <property type="entry name" value="DUF3160"/>
    <property type="match status" value="1"/>
</dbReference>
<proteinExistence type="predicted"/>
<protein>
    <submittedName>
        <fullName evidence="2">DUF3160 domain-containing protein</fullName>
    </submittedName>
</protein>
<keyword evidence="1" id="KW-0472">Membrane</keyword>
<dbReference type="EMBL" id="JARFPL010000024">
    <property type="protein sequence ID" value="MDF0593587.1"/>
    <property type="molecule type" value="Genomic_DNA"/>
</dbReference>
<evidence type="ECO:0000256" key="1">
    <source>
        <dbReference type="SAM" id="Phobius"/>
    </source>
</evidence>
<dbReference type="InterPro" id="IPR016626">
    <property type="entry name" value="UCP014897_arc"/>
</dbReference>
<reference evidence="2 3" key="1">
    <citation type="submission" date="2023-03" db="EMBL/GenBank/DDBJ databases">
        <title>Whole genome sequencing of Methanotrichaceae archaeon M04Ac.</title>
        <authorList>
            <person name="Khomyakova M.A."/>
            <person name="Merkel A.Y."/>
            <person name="Slobodkin A.I."/>
        </authorList>
    </citation>
    <scope>NUCLEOTIDE SEQUENCE [LARGE SCALE GENOMIC DNA]</scope>
    <source>
        <strain evidence="2 3">M04Ac</strain>
    </source>
</reference>
<organism evidence="2 3">
    <name type="scientific">Candidatus Methanocrinis alkalitolerans</name>
    <dbReference type="NCBI Taxonomy" id="3033395"/>
    <lineage>
        <taxon>Archaea</taxon>
        <taxon>Methanobacteriati</taxon>
        <taxon>Methanobacteriota</taxon>
        <taxon>Stenosarchaea group</taxon>
        <taxon>Methanomicrobia</taxon>
        <taxon>Methanotrichales</taxon>
        <taxon>Methanotrichaceae</taxon>
        <taxon>Methanocrinis</taxon>
    </lineage>
</organism>
<name>A0ABT5XFT9_9EURY</name>